<dbReference type="SMART" id="SM00185">
    <property type="entry name" value="ARM"/>
    <property type="match status" value="23"/>
</dbReference>
<dbReference type="CDD" id="cd00030">
    <property type="entry name" value="C2"/>
    <property type="match status" value="1"/>
</dbReference>
<dbReference type="InterPro" id="IPR044297">
    <property type="entry name" value="CSI1/2/3"/>
</dbReference>
<dbReference type="PROSITE" id="PS50004">
    <property type="entry name" value="C2"/>
    <property type="match status" value="1"/>
</dbReference>
<dbReference type="EMBL" id="LVLJ01000490">
    <property type="protein sequence ID" value="OAE33873.1"/>
    <property type="molecule type" value="Genomic_DNA"/>
</dbReference>
<feature type="repeat" description="ARM" evidence="1">
    <location>
        <begin position="1967"/>
        <end position="2010"/>
    </location>
</feature>
<dbReference type="PROSITE" id="PS50176">
    <property type="entry name" value="ARM_REPEAT"/>
    <property type="match status" value="5"/>
</dbReference>
<feature type="domain" description="C2" evidence="3">
    <location>
        <begin position="2153"/>
        <end position="2270"/>
    </location>
</feature>
<dbReference type="InterPro" id="IPR016024">
    <property type="entry name" value="ARM-type_fold"/>
</dbReference>
<dbReference type="GO" id="GO:2001006">
    <property type="term" value="P:regulation of cellulose biosynthetic process"/>
    <property type="evidence" value="ECO:0007669"/>
    <property type="project" value="InterPro"/>
</dbReference>
<feature type="region of interest" description="Disordered" evidence="2">
    <location>
        <begin position="1124"/>
        <end position="1155"/>
    </location>
</feature>
<dbReference type="Pfam" id="PF00168">
    <property type="entry name" value="C2"/>
    <property type="match status" value="1"/>
</dbReference>
<feature type="repeat" description="ARM" evidence="1">
    <location>
        <begin position="673"/>
        <end position="706"/>
    </location>
</feature>
<sequence>MTHRMFHTGTLIPRPGAPIEFRSERSQLLEKLPGDSRVTPECSGNLPAPVGNNGGELGGWHQDEPRLGGRLGRRSERPFASGLSRARRVSFLPLTASESSRRRGVQSIAPFALRARAAAAVDAIARARARVRDQSVNENNVGMATGDDQEKQRSPMPTPTKAPRNEPRTPRSTVSGIVTRPRDWNTLGGMEDQDGVLAKVAQCIEQLRTVILTPYEKEIISRQLFELADGREDARIAVGSHSQAIPLLVALLRSGTIAAKINAAATLGVLCKEEDLRVRVLLGGCVPPLLHLLRSGSAEAQTAAAKAIYAVSQGGVRDHVGSKIFSTEGVVPNLWQQLQAGEKLDRSVDGLLTGALRNLCNNTEGFWPATLQAGGVEILVNSLLNGSPTAQANASSLLASMMVGVEQSNAKVLSAGAIQPLLDLLAPGNEISVRAEAAGALKALSAKLKDARQGIVSAGGIAYLISATVAPSKEFMQGEFAQVLQENAMGALANISGGMPAVILSLAESIESGRSEAESADTIGALAYALMVFDESSEASDLVNPVVIERVLEKHLDPKRSQLVQECAVEALASLYGNTYLAKGLQHAEGKKMLVGLVTMTNHEAREELMRSLTNLCSGEADLWNALRGREGVQLLISLLGLSTEQQQEYAAALLSILSQDIDESKWAITAAGGIPPLVQLLETGSSKAKEDSAVILGNLCSHSEDIRACVETAEAVPALLWLLKNAGVKGQEIAARALTQLVRNSDASTISQLTALLTGDLPESKVHVLHLVGCLLTVASHEDILEEGNAASEALQTLIELLSSNNAETQENAAAVLAGIFDARKDLRESPIVVESISPLIKLVDPRTEKIASEAARALGAIFRSTRHNREAGNASKEAIAPLIGLAKSSSISVAEVATTALSNLLLDPELAEEAPAEDIILPLTRVLREGTPKGKEHAAGALARLLRSRPVDDILAESIHQCGTVLALVALLAATELDDSATSEALDALASLARAKRGGVFSRPPWAVLAEVPYSIGPLVNCLAVGRPNVQEKAVEVLSRLCRDQPVVLGDLIAGTSRCIAALADRVINSSSLEVKVGGAALLICAAKEHRQTAMEALSEVGSYHRLIQSLVEMLGFKPAEEDVQSNGDGEEDTAKETGPKENGDGEEESSLEHDPAAILGGTVALWLLCVIASHDSKSKVAVMEAGAIDVLTEKLAIFAPNARQAMVEDNGSTWVSALLLAILFQDRDVTRAPATMRAIPSLATLLKSEEAIDRYFAAQALASLVCNGSRGTLLAVANSGAAGGLIPLLGSVESDISNLVALSEEFNLARNPDQVALERLFRVEDIRFGATARKAIPALVDMLKPSSDRPGAPPLALGLLTQVAKGSGTNKLAMAEAGALDALTKYLSLGPQDSIEEATADLLRILFSSAELRRHESALGAVEQLVAVLRMGTRGARYSAARALAGLFAADNIKVGDAAGQAIPPLVEMLSSGSEKEQRAAIGALTKLSADNPPKALAIAEAEANAIEGLCRVLLSVNSSLELKEDTAELCRILFGNSRVRSSPAATSCIQPLVALLGSDLSSAQQAGARALDNLLDDEQQAEAVAANGAVVPLVGLLVGSNFVTHEAAVSALIKLAKDRPLCKLDMVKAGVIDNVLDILTVAPDSLCGVIAELLRILTNNSSIAKGSAAAKVVEPLFQALTRPEMSTAGQHSAMQVLVNILEKPQRLASHQLTPSQAIEPLVMLLESSAQPVQQLAAELLSYLLATENFQRDVITQQAVIPLIKLVGVGVPSLQKEALKALESASNSWPNAVYDAGGITELSKVILQVDPQPPHAVWETAALVLSNVLRFSSPYYLKVPIAVLVKLLRSSSEPTVVVALNALLVLERDDASSSEGMAENGAIEALLELLRCHQSEEAAARLLEALFNNLKVREMKVAKLAISPLAQYLLDPATRMQPARLLAALALGDLFQNDGLSRSTDAVSACRALVSLLEDQPTEEMKMVAVCALQNLVCNSRSNKRAVAEAGGIQVVQEMLASSNTDTAAQAATLIKLLFSNHTIQEYASGDVIRALSAAIEKDLWATASVNEDSVRAINVLFANFPRLRGTEAATACIPQLVGALKTGTEGTQEAALDCLFLLRQAWASVPAEVGNAQAVAAAEAIPVLQYLLKSGATRFHERADILLQCLPGSLVVTIKRGNNLKQSMGSTNAFCKLTLGNGPPRQTKVVSHTTSPEWKQGFAWAFDTPPKGQKLHISCKSKGAFGKGSLGKVTIPIDKVVMLGTICKPYTLQPETNRDGTARSLEIEFQWSNR</sequence>
<dbReference type="SUPFAM" id="SSF48371">
    <property type="entry name" value="ARM repeat"/>
    <property type="match status" value="6"/>
</dbReference>
<feature type="region of interest" description="Disordered" evidence="2">
    <location>
        <begin position="33"/>
        <end position="79"/>
    </location>
</feature>
<feature type="compositionally biased region" description="Basic and acidic residues" evidence="2">
    <location>
        <begin position="61"/>
        <end position="77"/>
    </location>
</feature>
<feature type="repeat" description="ARM" evidence="1">
    <location>
        <begin position="416"/>
        <end position="459"/>
    </location>
</feature>
<dbReference type="Proteomes" id="UP000077202">
    <property type="component" value="Unassembled WGS sequence"/>
</dbReference>
<dbReference type="PANTHER" id="PTHR46369:SF2">
    <property type="entry name" value="PROTEIN CELLULOSE SYNTHASE INTERACTIVE 1"/>
    <property type="match status" value="1"/>
</dbReference>
<dbReference type="Pfam" id="PF25598">
    <property type="entry name" value="ARM_PUB"/>
    <property type="match status" value="1"/>
</dbReference>
<comment type="caution">
    <text evidence="4">The sequence shown here is derived from an EMBL/GenBank/DDBJ whole genome shotgun (WGS) entry which is preliminary data.</text>
</comment>
<feature type="repeat" description="ARM" evidence="1">
    <location>
        <begin position="1464"/>
        <end position="1495"/>
    </location>
</feature>
<feature type="region of interest" description="Disordered" evidence="2">
    <location>
        <begin position="135"/>
        <end position="185"/>
    </location>
</feature>
<dbReference type="Gene3D" id="2.60.40.150">
    <property type="entry name" value="C2 domain"/>
    <property type="match status" value="1"/>
</dbReference>
<evidence type="ECO:0000313" key="5">
    <source>
        <dbReference type="Proteomes" id="UP000077202"/>
    </source>
</evidence>
<name>A0A176WMR2_MARPO</name>
<dbReference type="SUPFAM" id="SSF49562">
    <property type="entry name" value="C2 domain (Calcium/lipid-binding domain, CaLB)"/>
    <property type="match status" value="1"/>
</dbReference>
<evidence type="ECO:0000256" key="1">
    <source>
        <dbReference type="PROSITE-ProRule" id="PRU00259"/>
    </source>
</evidence>
<protein>
    <recommendedName>
        <fullName evidence="3">C2 domain-containing protein</fullName>
    </recommendedName>
</protein>
<dbReference type="SMART" id="SM00567">
    <property type="entry name" value="EZ_HEAT"/>
    <property type="match status" value="5"/>
</dbReference>
<dbReference type="Pfam" id="PF00514">
    <property type="entry name" value="Arm"/>
    <property type="match status" value="1"/>
</dbReference>
<dbReference type="InterPro" id="IPR000225">
    <property type="entry name" value="Armadillo"/>
</dbReference>
<feature type="repeat" description="ARM" evidence="1">
    <location>
        <begin position="1337"/>
        <end position="1381"/>
    </location>
</feature>
<dbReference type="GO" id="GO:0010330">
    <property type="term" value="C:cellulose synthase complex"/>
    <property type="evidence" value="ECO:0007669"/>
    <property type="project" value="InterPro"/>
</dbReference>
<organism evidence="4 5">
    <name type="scientific">Marchantia polymorpha subsp. ruderalis</name>
    <dbReference type="NCBI Taxonomy" id="1480154"/>
    <lineage>
        <taxon>Eukaryota</taxon>
        <taxon>Viridiplantae</taxon>
        <taxon>Streptophyta</taxon>
        <taxon>Embryophyta</taxon>
        <taxon>Marchantiophyta</taxon>
        <taxon>Marchantiopsida</taxon>
        <taxon>Marchantiidae</taxon>
        <taxon>Marchantiales</taxon>
        <taxon>Marchantiaceae</taxon>
        <taxon>Marchantia</taxon>
    </lineage>
</organism>
<evidence type="ECO:0000313" key="4">
    <source>
        <dbReference type="EMBL" id="OAE33873.1"/>
    </source>
</evidence>
<dbReference type="InterPro" id="IPR004155">
    <property type="entry name" value="PBS_lyase_HEAT"/>
</dbReference>
<dbReference type="InterPro" id="IPR000008">
    <property type="entry name" value="C2_dom"/>
</dbReference>
<evidence type="ECO:0000256" key="2">
    <source>
        <dbReference type="SAM" id="MobiDB-lite"/>
    </source>
</evidence>
<dbReference type="InterPro" id="IPR011989">
    <property type="entry name" value="ARM-like"/>
</dbReference>
<dbReference type="GO" id="GO:0051211">
    <property type="term" value="P:anisotropic cell growth"/>
    <property type="evidence" value="ECO:0007669"/>
    <property type="project" value="InterPro"/>
</dbReference>
<feature type="compositionally biased region" description="Basic and acidic residues" evidence="2">
    <location>
        <begin position="1135"/>
        <end position="1146"/>
    </location>
</feature>
<dbReference type="Gene3D" id="1.25.10.10">
    <property type="entry name" value="Leucine-rich Repeat Variant"/>
    <property type="match status" value="9"/>
</dbReference>
<evidence type="ECO:0000259" key="3">
    <source>
        <dbReference type="PROSITE" id="PS50004"/>
    </source>
</evidence>
<accession>A0A176WMR2</accession>
<keyword evidence="5" id="KW-1185">Reference proteome</keyword>
<dbReference type="GO" id="GO:0008017">
    <property type="term" value="F:microtubule binding"/>
    <property type="evidence" value="ECO:0007669"/>
    <property type="project" value="InterPro"/>
</dbReference>
<dbReference type="InterPro" id="IPR058678">
    <property type="entry name" value="ARM_PUB"/>
</dbReference>
<reference evidence="4" key="1">
    <citation type="submission" date="2016-03" db="EMBL/GenBank/DDBJ databases">
        <title>Mechanisms controlling the formation of the plant cell surface in tip-growing cells are functionally conserved among land plants.</title>
        <authorList>
            <person name="Honkanen S."/>
            <person name="Jones V.A."/>
            <person name="Morieri G."/>
            <person name="Champion C."/>
            <person name="Hetherington A.J."/>
            <person name="Kelly S."/>
            <person name="Saint-Marcoux D."/>
            <person name="Proust H."/>
            <person name="Prescott H."/>
            <person name="Dolan L."/>
        </authorList>
    </citation>
    <scope>NUCLEOTIDE SEQUENCE [LARGE SCALE GENOMIC DNA]</scope>
    <source>
        <tissue evidence="4">Whole gametophyte</tissue>
    </source>
</reference>
<proteinExistence type="predicted"/>
<dbReference type="PANTHER" id="PTHR46369">
    <property type="entry name" value="PROTEIN CELLULOSE SYNTHASE INTERACTIVE 1"/>
    <property type="match status" value="1"/>
</dbReference>
<dbReference type="InterPro" id="IPR035892">
    <property type="entry name" value="C2_domain_sf"/>
</dbReference>
<dbReference type="SMART" id="SM00239">
    <property type="entry name" value="C2"/>
    <property type="match status" value="1"/>
</dbReference>
<gene>
    <name evidence="4" type="ORF">AXG93_1921s1210</name>
</gene>